<gene>
    <name evidence="2" type="ORF">HID58_056682</name>
</gene>
<dbReference type="SUPFAM" id="SSF52540">
    <property type="entry name" value="P-loop containing nucleoside triphosphate hydrolases"/>
    <property type="match status" value="1"/>
</dbReference>
<dbReference type="PANTHER" id="PTHR11017">
    <property type="entry name" value="LEUCINE-RICH REPEAT-CONTAINING PROTEIN"/>
    <property type="match status" value="1"/>
</dbReference>
<dbReference type="PANTHER" id="PTHR11017:SF518">
    <property type="entry name" value="DISEASE RESISTANCE PROTEIN (TIR-NBS-LRR CLASS)-RELATED"/>
    <property type="match status" value="1"/>
</dbReference>
<dbReference type="Proteomes" id="UP000824890">
    <property type="component" value="Unassembled WGS sequence"/>
</dbReference>
<evidence type="ECO:0000313" key="3">
    <source>
        <dbReference type="Proteomes" id="UP000824890"/>
    </source>
</evidence>
<dbReference type="Gene3D" id="3.40.50.10140">
    <property type="entry name" value="Toll/interleukin-1 receptor homology (TIR) domain"/>
    <property type="match status" value="1"/>
</dbReference>
<organism evidence="2 3">
    <name type="scientific">Brassica napus</name>
    <name type="common">Rape</name>
    <dbReference type="NCBI Taxonomy" id="3708"/>
    <lineage>
        <taxon>Eukaryota</taxon>
        <taxon>Viridiplantae</taxon>
        <taxon>Streptophyta</taxon>
        <taxon>Embryophyta</taxon>
        <taxon>Tracheophyta</taxon>
        <taxon>Spermatophyta</taxon>
        <taxon>Magnoliopsida</taxon>
        <taxon>eudicotyledons</taxon>
        <taxon>Gunneridae</taxon>
        <taxon>Pentapetalae</taxon>
        <taxon>rosids</taxon>
        <taxon>malvids</taxon>
        <taxon>Brassicales</taxon>
        <taxon>Brassicaceae</taxon>
        <taxon>Brassiceae</taxon>
        <taxon>Brassica</taxon>
    </lineage>
</organism>
<proteinExistence type="predicted"/>
<feature type="domain" description="TIR" evidence="1">
    <location>
        <begin position="91"/>
        <end position="222"/>
    </location>
</feature>
<protein>
    <recommendedName>
        <fullName evidence="1">TIR domain-containing protein</fullName>
    </recommendedName>
</protein>
<dbReference type="InterPro" id="IPR027417">
    <property type="entry name" value="P-loop_NTPase"/>
</dbReference>
<dbReference type="SUPFAM" id="SSF52200">
    <property type="entry name" value="Toll/Interleukin receptor TIR domain"/>
    <property type="match status" value="1"/>
</dbReference>
<dbReference type="Pfam" id="PF01582">
    <property type="entry name" value="TIR"/>
    <property type="match status" value="1"/>
</dbReference>
<keyword evidence="3" id="KW-1185">Reference proteome</keyword>
<dbReference type="InterPro" id="IPR044974">
    <property type="entry name" value="Disease_R_plants"/>
</dbReference>
<dbReference type="SMART" id="SM00255">
    <property type="entry name" value="TIR"/>
    <property type="match status" value="1"/>
</dbReference>
<dbReference type="Gene3D" id="3.40.50.300">
    <property type="entry name" value="P-loop containing nucleotide triphosphate hydrolases"/>
    <property type="match status" value="1"/>
</dbReference>
<dbReference type="EMBL" id="JAGKQM010000013">
    <property type="protein sequence ID" value="KAH0894253.1"/>
    <property type="molecule type" value="Genomic_DNA"/>
</dbReference>
<sequence>MFICVTASSSPPNWKHHVYQSYCEPSLDLLEMEPSLDSDEGNMDNCESEQRLEAFISRFNSELGKQRQEHIITNEDLKACTASQGSSSGGLPAVYIYCANTLQYSFASHLSMDFHRKCIYASANSNVMEGASASVVVLSKNYLSSPSCLDKLVRVLQCRRKSGQLVVPVECELVEEIVKDVYEKLLPAEQIGISLRILEIEHLLCKQPWGIRRLGIWGMPGIGKTTLAKAVFDQISGGYEAFFFIKHFDKAFNEKGLHCLLEEHFGNILMELPRVCSSITRPSFPGDILSKKRTLVVLMMCKIL</sequence>
<evidence type="ECO:0000313" key="2">
    <source>
        <dbReference type="EMBL" id="KAH0894253.1"/>
    </source>
</evidence>
<dbReference type="InterPro" id="IPR035897">
    <property type="entry name" value="Toll_tir_struct_dom_sf"/>
</dbReference>
<dbReference type="InterPro" id="IPR000157">
    <property type="entry name" value="TIR_dom"/>
</dbReference>
<reference evidence="2 3" key="1">
    <citation type="submission" date="2021-05" db="EMBL/GenBank/DDBJ databases">
        <title>Genome Assembly of Synthetic Allotetraploid Brassica napus Reveals Homoeologous Exchanges between Subgenomes.</title>
        <authorList>
            <person name="Davis J.T."/>
        </authorList>
    </citation>
    <scope>NUCLEOTIDE SEQUENCE [LARGE SCALE GENOMIC DNA]</scope>
    <source>
        <strain evidence="3">cv. Da-Ae</strain>
        <tissue evidence="2">Seedling</tissue>
    </source>
</reference>
<name>A0ABQ8AP97_BRANA</name>
<evidence type="ECO:0000259" key="1">
    <source>
        <dbReference type="SMART" id="SM00255"/>
    </source>
</evidence>
<comment type="caution">
    <text evidence="2">The sequence shown here is derived from an EMBL/GenBank/DDBJ whole genome shotgun (WGS) entry which is preliminary data.</text>
</comment>
<accession>A0ABQ8AP97</accession>